<name>A0A395JMP3_9GAMM</name>
<organism evidence="2 3">
    <name type="scientific">Arenicella xantha</name>
    <dbReference type="NCBI Taxonomy" id="644221"/>
    <lineage>
        <taxon>Bacteria</taxon>
        <taxon>Pseudomonadati</taxon>
        <taxon>Pseudomonadota</taxon>
        <taxon>Gammaproteobacteria</taxon>
        <taxon>Arenicellales</taxon>
        <taxon>Arenicellaceae</taxon>
        <taxon>Arenicella</taxon>
    </lineage>
</organism>
<dbReference type="InterPro" id="IPR012334">
    <property type="entry name" value="Pectin_lyas_fold"/>
</dbReference>
<dbReference type="SMART" id="SM00710">
    <property type="entry name" value="PbH1"/>
    <property type="match status" value="6"/>
</dbReference>
<dbReference type="InParanoid" id="A0A395JMP3"/>
<dbReference type="OrthoDB" id="3291491at2"/>
<dbReference type="PROSITE" id="PS51257">
    <property type="entry name" value="PROKAR_LIPOPROTEIN"/>
    <property type="match status" value="1"/>
</dbReference>
<dbReference type="Proteomes" id="UP000253083">
    <property type="component" value="Unassembled WGS sequence"/>
</dbReference>
<dbReference type="SUPFAM" id="SSF51126">
    <property type="entry name" value="Pectin lyase-like"/>
    <property type="match status" value="2"/>
</dbReference>
<comment type="caution">
    <text evidence="2">The sequence shown here is derived from an EMBL/GenBank/DDBJ whole genome shotgun (WGS) entry which is preliminary data.</text>
</comment>
<dbReference type="InterPro" id="IPR006626">
    <property type="entry name" value="PbH1"/>
</dbReference>
<sequence>MNLNKLISLICITASCSHLVQAQSISVENQINRIVPIVTYMLLADSPCITELSSVTENQCVLIEEHLNLNGETIDLPSNVTLKFADGSLTNGSINFNGGSIDGELLNAYLNITGTVQLSNPMVEFVTSRWDVVEGEVTDLRATQNTEGMNEAIQKVHSLGGTTLKIGTLDAYFYGRGGLNGRHIYYSKEGALENAILMPSNFHFMMSKTTMLRVQPSNNPADRLLAIVNESNVTISGGNLIGDRFEHDYACVEDVDGLRRTTHEYGALIALYGAHDSLIDNVIMDKSTGDGISALGTGLRAASGELQGNNRENFRVTINKSTINRSRRNNISLTDGRTIILTENTFSNAGHGEQIPQRQYKRALAPGEVTKDPVGGRGCAFELDQNGQKIPLFIDNGVISETGTNPYFFATPNTAGTLPRSGIDLESFRGRAADGTLIQYERISDVHLSRNTFTGNTTDLVLFSTDHVYIDRNYFTDGINATQAADQVWITNNTFMRGDAETNPYVLANRAISVNSVIKKVQGVDTQLVHDFEISGNTIVGYDAGMILRGNNLEVHHNYIKDSLTGFTFEKQGENIHLYDNTIYSRKKLYNDQGQATRSSTGYHFFAAPKMKNVVIENIEYNVAGSPQYFDDGTEKGSTDIGYRPLDMDRFNAGLPFGPEPQLTIDKAIFKSSVFAGQIYSSNSQGVVIKNSRIGDNIENKFINGSTVTLENNTGLD</sequence>
<dbReference type="Pfam" id="PF05048">
    <property type="entry name" value="NosD"/>
    <property type="match status" value="1"/>
</dbReference>
<gene>
    <name evidence="2" type="ORF">DFR28_102516</name>
</gene>
<dbReference type="InterPro" id="IPR007742">
    <property type="entry name" value="NosD_dom"/>
</dbReference>
<protein>
    <submittedName>
        <fullName evidence="2">Copper-binding protein NosD</fullName>
    </submittedName>
</protein>
<proteinExistence type="predicted"/>
<dbReference type="RefSeq" id="WP_113953893.1">
    <property type="nucleotide sequence ID" value="NZ_QNRT01000002.1"/>
</dbReference>
<dbReference type="AlphaFoldDB" id="A0A395JMP3"/>
<feature type="domain" description="Periplasmic copper-binding protein NosD beta helix" evidence="1">
    <location>
        <begin position="434"/>
        <end position="595"/>
    </location>
</feature>
<evidence type="ECO:0000313" key="2">
    <source>
        <dbReference type="EMBL" id="RBP51097.1"/>
    </source>
</evidence>
<evidence type="ECO:0000259" key="1">
    <source>
        <dbReference type="Pfam" id="PF05048"/>
    </source>
</evidence>
<evidence type="ECO:0000313" key="3">
    <source>
        <dbReference type="Proteomes" id="UP000253083"/>
    </source>
</evidence>
<dbReference type="EMBL" id="QNRT01000002">
    <property type="protein sequence ID" value="RBP51097.1"/>
    <property type="molecule type" value="Genomic_DNA"/>
</dbReference>
<dbReference type="InterPro" id="IPR011050">
    <property type="entry name" value="Pectin_lyase_fold/virulence"/>
</dbReference>
<keyword evidence="3" id="KW-1185">Reference proteome</keyword>
<dbReference type="Gene3D" id="2.160.20.10">
    <property type="entry name" value="Single-stranded right-handed beta-helix, Pectin lyase-like"/>
    <property type="match status" value="1"/>
</dbReference>
<accession>A0A395JMP3</accession>
<reference evidence="2 3" key="1">
    <citation type="submission" date="2018-06" db="EMBL/GenBank/DDBJ databases">
        <title>Genomic Encyclopedia of Type Strains, Phase IV (KMG-IV): sequencing the most valuable type-strain genomes for metagenomic binning, comparative biology and taxonomic classification.</title>
        <authorList>
            <person name="Goeker M."/>
        </authorList>
    </citation>
    <scope>NUCLEOTIDE SEQUENCE [LARGE SCALE GENOMIC DNA]</scope>
    <source>
        <strain evidence="2 3">DSM 24032</strain>
    </source>
</reference>